<dbReference type="KEGG" id="ksd:KS2013_411"/>
<protein>
    <submittedName>
        <fullName evidence="2">Uncharacterized protein</fullName>
    </submittedName>
</protein>
<name>A0A1B3B8M6_9GAMM</name>
<accession>A0A1B3B8M6</accession>
<dbReference type="AlphaFoldDB" id="A0A1B3B8M6"/>
<proteinExistence type="predicted"/>
<gene>
    <name evidence="2" type="ORF">KS2013_411</name>
</gene>
<feature type="chain" id="PRO_5008543999" evidence="1">
    <location>
        <begin position="22"/>
        <end position="278"/>
    </location>
</feature>
<evidence type="ECO:0000313" key="3">
    <source>
        <dbReference type="Proteomes" id="UP000094147"/>
    </source>
</evidence>
<evidence type="ECO:0000313" key="2">
    <source>
        <dbReference type="EMBL" id="AOE49135.1"/>
    </source>
</evidence>
<keyword evidence="3" id="KW-1185">Reference proteome</keyword>
<dbReference type="RefSeq" id="WP_068988980.1">
    <property type="nucleotide sequence ID" value="NZ_CP012418.1"/>
</dbReference>
<dbReference type="OrthoDB" id="5699594at2"/>
<keyword evidence="1" id="KW-0732">Signal</keyword>
<evidence type="ECO:0000256" key="1">
    <source>
        <dbReference type="SAM" id="SignalP"/>
    </source>
</evidence>
<feature type="signal peptide" evidence="1">
    <location>
        <begin position="1"/>
        <end position="21"/>
    </location>
</feature>
<sequence precursor="true">MKAILAFLTTILLILGQTTQAEISEYETYFPMSGSSVPYPNLDLNGIEKIKVKTSSSIHQPDQELEEIELVFPNATNLVAKNFQKVDGSYSYNGSDVFKTIVNDAWVYSKVLVKVTTNGKKIAGGTDLSVELEVVEMTFELNDPNNSMGLNIFNANGILRDVTPVTIADVESLNYQDDDMTLSLYQRATFDEFNGDGFKIKTNWMGHGERIINVPAPIPSEDYSIFKAAGLEIQTETFPDGFTDHQFRIKYEDPMGYAQYTPFEPLQPYIDQAYQANP</sequence>
<reference evidence="3" key="1">
    <citation type="submission" date="2015-08" db="EMBL/GenBank/DDBJ databases">
        <authorList>
            <person name="Kim K.M."/>
        </authorList>
    </citation>
    <scope>NUCLEOTIDE SEQUENCE [LARGE SCALE GENOMIC DNA]</scope>
    <source>
        <strain evidence="3">KCTC 23892</strain>
    </source>
</reference>
<dbReference type="Proteomes" id="UP000094147">
    <property type="component" value="Chromosome"/>
</dbReference>
<organism evidence="2 3">
    <name type="scientific">Kangiella sediminilitoris</name>
    <dbReference type="NCBI Taxonomy" id="1144748"/>
    <lineage>
        <taxon>Bacteria</taxon>
        <taxon>Pseudomonadati</taxon>
        <taxon>Pseudomonadota</taxon>
        <taxon>Gammaproteobacteria</taxon>
        <taxon>Kangiellales</taxon>
        <taxon>Kangiellaceae</taxon>
        <taxon>Kangiella</taxon>
    </lineage>
</organism>
<dbReference type="EMBL" id="CP012418">
    <property type="protein sequence ID" value="AOE49135.1"/>
    <property type="molecule type" value="Genomic_DNA"/>
</dbReference>